<accession>A0A851BWE9</accession>
<feature type="non-terminal residue" evidence="1">
    <location>
        <position position="1"/>
    </location>
</feature>
<dbReference type="EMBL" id="WEKY01067807">
    <property type="protein sequence ID" value="NWI48546.1"/>
    <property type="molecule type" value="Genomic_DNA"/>
</dbReference>
<organism evidence="1 2">
    <name type="scientific">Picathartes gymnocephalus</name>
    <name type="common">White-necked rockfowl</name>
    <dbReference type="NCBI Taxonomy" id="175131"/>
    <lineage>
        <taxon>Eukaryota</taxon>
        <taxon>Metazoa</taxon>
        <taxon>Chordata</taxon>
        <taxon>Craniata</taxon>
        <taxon>Vertebrata</taxon>
        <taxon>Euteleostomi</taxon>
        <taxon>Archelosauria</taxon>
        <taxon>Archosauria</taxon>
        <taxon>Dinosauria</taxon>
        <taxon>Saurischia</taxon>
        <taxon>Theropoda</taxon>
        <taxon>Coelurosauria</taxon>
        <taxon>Aves</taxon>
        <taxon>Neognathae</taxon>
        <taxon>Neoaves</taxon>
        <taxon>Telluraves</taxon>
        <taxon>Australaves</taxon>
        <taxon>Passeriformes</taxon>
        <taxon>Picathartidae</taxon>
        <taxon>Picathartes</taxon>
    </lineage>
</organism>
<feature type="non-terminal residue" evidence="1">
    <location>
        <position position="79"/>
    </location>
</feature>
<dbReference type="AlphaFoldDB" id="A0A851BWE9"/>
<gene>
    <name evidence="1" type="primary">Fv4_1</name>
    <name evidence="1" type="ORF">PICGYM_R14485</name>
</gene>
<evidence type="ECO:0000313" key="1">
    <source>
        <dbReference type="EMBL" id="NWI48546.1"/>
    </source>
</evidence>
<protein>
    <submittedName>
        <fullName evidence="1">ENV2 protein</fullName>
    </submittedName>
</protein>
<dbReference type="Pfam" id="PF00429">
    <property type="entry name" value="TLV_coat"/>
    <property type="match status" value="1"/>
</dbReference>
<dbReference type="OrthoDB" id="9306952at2759"/>
<proteinExistence type="predicted"/>
<name>A0A851BWE9_PICGY</name>
<keyword evidence="2" id="KW-1185">Reference proteome</keyword>
<comment type="caution">
    <text evidence="1">The sequence shown here is derived from an EMBL/GenBank/DDBJ whole genome shotgun (WGS) entry which is preliminary data.</text>
</comment>
<dbReference type="InterPro" id="IPR018154">
    <property type="entry name" value="TLV/ENV_coat_polyprotein"/>
</dbReference>
<reference evidence="1" key="1">
    <citation type="submission" date="2019-10" db="EMBL/GenBank/DDBJ databases">
        <title>Bird 10,000 Genomes (B10K) Project - Family phase.</title>
        <authorList>
            <person name="Zhang G."/>
        </authorList>
    </citation>
    <scope>NUCLEOTIDE SEQUENCE</scope>
    <source>
        <strain evidence="1">B10K-DU-012-30</strain>
        <tissue evidence="1">Muscle</tissue>
    </source>
</reference>
<evidence type="ECO:0000313" key="2">
    <source>
        <dbReference type="Proteomes" id="UP000631391"/>
    </source>
</evidence>
<sequence length="79" mass="9188">LDPLWKMIRASYSFLNSTHSELTRHCWLCYDVRPPYYEAIGMQGSLNKSNESSPPQCNWKDRRKRITMQYVTGVGTCLG</sequence>
<dbReference type="Proteomes" id="UP000631391">
    <property type="component" value="Unassembled WGS sequence"/>
</dbReference>